<evidence type="ECO:0000313" key="2">
    <source>
        <dbReference type="EMBL" id="EEH64341.1"/>
    </source>
</evidence>
<dbReference type="Pfam" id="PF05437">
    <property type="entry name" value="AzlD"/>
    <property type="match status" value="1"/>
</dbReference>
<dbReference type="AlphaFoldDB" id="C0VY38"/>
<keyword evidence="1" id="KW-0472">Membrane</keyword>
<feature type="transmembrane region" description="Helical" evidence="1">
    <location>
        <begin position="81"/>
        <end position="98"/>
    </location>
</feature>
<keyword evidence="1" id="KW-0812">Transmembrane</keyword>
<reference evidence="2 3" key="1">
    <citation type="submission" date="2009-01" db="EMBL/GenBank/DDBJ databases">
        <authorList>
            <person name="Qin X."/>
            <person name="Bachman B."/>
            <person name="Battles P."/>
            <person name="Bell A."/>
            <person name="Bess C."/>
            <person name="Bickham C."/>
            <person name="Chaboub L."/>
            <person name="Chen D."/>
            <person name="Coyle M."/>
            <person name="Deiros D.R."/>
            <person name="Dinh H."/>
            <person name="Forbes L."/>
            <person name="Fowler G."/>
            <person name="Francisco L."/>
            <person name="Fu Q."/>
            <person name="Gubbala S."/>
            <person name="Hale W."/>
            <person name="Han Y."/>
            <person name="Hemphill L."/>
            <person name="Highlander S.K."/>
            <person name="Hirani K."/>
            <person name="Hogues M."/>
            <person name="Jackson L."/>
            <person name="Jakkamsetti A."/>
            <person name="Javaid M."/>
            <person name="Jiang H."/>
            <person name="Korchina V."/>
            <person name="Kovar C."/>
            <person name="Lara F."/>
            <person name="Lee S."/>
            <person name="Mata R."/>
            <person name="Mathew T."/>
            <person name="Moen C."/>
            <person name="Morales K."/>
            <person name="Munidasa M."/>
            <person name="Nazareth L."/>
            <person name="Ngo R."/>
            <person name="Nguyen L."/>
            <person name="Okwuonu G."/>
            <person name="Ongeri F."/>
            <person name="Patil S."/>
            <person name="Petrosino J."/>
            <person name="Pham C."/>
            <person name="Pham P."/>
            <person name="Pu L.-L."/>
            <person name="Puazo M."/>
            <person name="Raj R."/>
            <person name="Reid J."/>
            <person name="Rouhana J."/>
            <person name="Saada N."/>
            <person name="Shang Y."/>
            <person name="Simmons D."/>
            <person name="Thornton R."/>
            <person name="Warren J."/>
            <person name="Weissenberger G."/>
            <person name="Zhang J."/>
            <person name="Zhang L."/>
            <person name="Zhou C."/>
            <person name="Zhu D."/>
            <person name="Muzny D."/>
            <person name="Worley K."/>
            <person name="Gibbs R."/>
        </authorList>
    </citation>
    <scope>NUCLEOTIDE SEQUENCE [LARGE SCALE GENOMIC DNA]</scope>
    <source>
        <strain evidence="2 3">DSM 15436</strain>
    </source>
</reference>
<dbReference type="STRING" id="525245.HMPREF0044_0078"/>
<gene>
    <name evidence="2" type="ORF">HMPREF0044_0078</name>
</gene>
<evidence type="ECO:0000256" key="1">
    <source>
        <dbReference type="SAM" id="Phobius"/>
    </source>
</evidence>
<dbReference type="Proteomes" id="UP000010301">
    <property type="component" value="Unassembled WGS sequence"/>
</dbReference>
<dbReference type="EMBL" id="ACFG01000004">
    <property type="protein sequence ID" value="EEH64341.1"/>
    <property type="molecule type" value="Genomic_DNA"/>
</dbReference>
<proteinExistence type="predicted"/>
<name>C0VY38_9ACTO</name>
<dbReference type="RefSeq" id="WP_006547075.1">
    <property type="nucleotide sequence ID" value="NZ_DS999545.1"/>
</dbReference>
<organism evidence="2 3">
    <name type="scientific">Gleimia coleocanis DSM 15436</name>
    <dbReference type="NCBI Taxonomy" id="525245"/>
    <lineage>
        <taxon>Bacteria</taxon>
        <taxon>Bacillati</taxon>
        <taxon>Actinomycetota</taxon>
        <taxon>Actinomycetes</taxon>
        <taxon>Actinomycetales</taxon>
        <taxon>Actinomycetaceae</taxon>
        <taxon>Gleimia</taxon>
    </lineage>
</organism>
<sequence>MDLISAVVLMAVVTYSMRALPMLLFRKPVENERLQAFFTYIPYAVLASMVVPGMFLATSSIFSAVVGFAVAVILAWRTENLPLVVFGAGLAVWAWEFFLI</sequence>
<protein>
    <submittedName>
        <fullName evidence="2">Branched-chain amino acid transport protein (AzlD)</fullName>
    </submittedName>
</protein>
<dbReference type="InterPro" id="IPR008407">
    <property type="entry name" value="Brnchd-chn_aa_trnsp_AzlD"/>
</dbReference>
<keyword evidence="1" id="KW-1133">Transmembrane helix</keyword>
<dbReference type="OrthoDB" id="9811308at2"/>
<accession>C0VY38</accession>
<dbReference type="eggNOG" id="COG4392">
    <property type="taxonomic scope" value="Bacteria"/>
</dbReference>
<dbReference type="HOGENOM" id="CLU_157896_2_1_11"/>
<comment type="caution">
    <text evidence="2">The sequence shown here is derived from an EMBL/GenBank/DDBJ whole genome shotgun (WGS) entry which is preliminary data.</text>
</comment>
<keyword evidence="3" id="KW-1185">Reference proteome</keyword>
<feature type="transmembrane region" description="Helical" evidence="1">
    <location>
        <begin position="43"/>
        <end position="74"/>
    </location>
</feature>
<evidence type="ECO:0000313" key="3">
    <source>
        <dbReference type="Proteomes" id="UP000010301"/>
    </source>
</evidence>